<comment type="caution">
    <text evidence="1">The sequence shown here is derived from an EMBL/GenBank/DDBJ whole genome shotgun (WGS) entry which is preliminary data.</text>
</comment>
<proteinExistence type="predicted"/>
<dbReference type="EMBL" id="CAJVQA010030612">
    <property type="protein sequence ID" value="CAG8799704.1"/>
    <property type="molecule type" value="Genomic_DNA"/>
</dbReference>
<name>A0A9N9JWJ3_9GLOM</name>
<accession>A0A9N9JWJ3</accession>
<reference evidence="1" key="1">
    <citation type="submission" date="2021-06" db="EMBL/GenBank/DDBJ databases">
        <authorList>
            <person name="Kallberg Y."/>
            <person name="Tangrot J."/>
            <person name="Rosling A."/>
        </authorList>
    </citation>
    <scope>NUCLEOTIDE SEQUENCE</scope>
    <source>
        <strain evidence="1">FL966</strain>
    </source>
</reference>
<protein>
    <submittedName>
        <fullName evidence="1">15122_t:CDS:1</fullName>
    </submittedName>
</protein>
<dbReference type="OrthoDB" id="2436054at2759"/>
<dbReference type="AlphaFoldDB" id="A0A9N9JWJ3"/>
<sequence>AFIYKGKINKTCFNCLDTRSKKRKLKKQSSSDNIEYENDELVYDRVSFTKIIEYISNKEANLGVNDILSFNLYIELDNLVLNTAYQDAKNTVKLIVDEIEGFDEYD</sequence>
<gene>
    <name evidence="1" type="ORF">CPELLU_LOCUS17615</name>
</gene>
<evidence type="ECO:0000313" key="2">
    <source>
        <dbReference type="Proteomes" id="UP000789759"/>
    </source>
</evidence>
<evidence type="ECO:0000313" key="1">
    <source>
        <dbReference type="EMBL" id="CAG8799704.1"/>
    </source>
</evidence>
<feature type="non-terminal residue" evidence="1">
    <location>
        <position position="1"/>
    </location>
</feature>
<dbReference type="Proteomes" id="UP000789759">
    <property type="component" value="Unassembled WGS sequence"/>
</dbReference>
<keyword evidence="2" id="KW-1185">Reference proteome</keyword>
<organism evidence="1 2">
    <name type="scientific">Cetraspora pellucida</name>
    <dbReference type="NCBI Taxonomy" id="1433469"/>
    <lineage>
        <taxon>Eukaryota</taxon>
        <taxon>Fungi</taxon>
        <taxon>Fungi incertae sedis</taxon>
        <taxon>Mucoromycota</taxon>
        <taxon>Glomeromycotina</taxon>
        <taxon>Glomeromycetes</taxon>
        <taxon>Diversisporales</taxon>
        <taxon>Gigasporaceae</taxon>
        <taxon>Cetraspora</taxon>
    </lineage>
</organism>